<dbReference type="PANTHER" id="PTHR24221">
    <property type="entry name" value="ATP-BINDING CASSETTE SUB-FAMILY B"/>
    <property type="match status" value="1"/>
</dbReference>
<reference evidence="10 11" key="1">
    <citation type="submission" date="2016-10" db="EMBL/GenBank/DDBJ databases">
        <title>Draft Genome sequence of Roseomonas sp. strain M3.</title>
        <authorList>
            <person name="Subhash Y."/>
            <person name="Lee S."/>
        </authorList>
    </citation>
    <scope>NUCLEOTIDE SEQUENCE [LARGE SCALE GENOMIC DNA]</scope>
    <source>
        <strain evidence="10 11">M3</strain>
    </source>
</reference>
<dbReference type="InterPro" id="IPR011527">
    <property type="entry name" value="ABC1_TM_dom"/>
</dbReference>
<dbReference type="PROSITE" id="PS50893">
    <property type="entry name" value="ABC_TRANSPORTER_2"/>
    <property type="match status" value="1"/>
</dbReference>
<dbReference type="SMART" id="SM00382">
    <property type="entry name" value="AAA"/>
    <property type="match status" value="1"/>
</dbReference>
<evidence type="ECO:0000256" key="7">
    <source>
        <dbReference type="SAM" id="Phobius"/>
    </source>
</evidence>
<dbReference type="Pfam" id="PF00664">
    <property type="entry name" value="ABC_membrane"/>
    <property type="match status" value="1"/>
</dbReference>
<evidence type="ECO:0008006" key="12">
    <source>
        <dbReference type="Google" id="ProtNLM"/>
    </source>
</evidence>
<dbReference type="InterPro" id="IPR003593">
    <property type="entry name" value="AAA+_ATPase"/>
</dbReference>
<evidence type="ECO:0000313" key="11">
    <source>
        <dbReference type="Proteomes" id="UP000188879"/>
    </source>
</evidence>
<dbReference type="PROSITE" id="PS50929">
    <property type="entry name" value="ABC_TM1F"/>
    <property type="match status" value="1"/>
</dbReference>
<keyword evidence="11" id="KW-1185">Reference proteome</keyword>
<dbReference type="Pfam" id="PF00005">
    <property type="entry name" value="ABC_tran"/>
    <property type="match status" value="1"/>
</dbReference>
<dbReference type="GO" id="GO:0140359">
    <property type="term" value="F:ABC-type transporter activity"/>
    <property type="evidence" value="ECO:0007669"/>
    <property type="project" value="InterPro"/>
</dbReference>
<gene>
    <name evidence="10" type="ORF">BKE38_13145</name>
</gene>
<keyword evidence="3" id="KW-0547">Nucleotide-binding</keyword>
<evidence type="ECO:0000259" key="9">
    <source>
        <dbReference type="PROSITE" id="PS50929"/>
    </source>
</evidence>
<dbReference type="RefSeq" id="WP_076957811.1">
    <property type="nucleotide sequence ID" value="NZ_MLCO01000110.1"/>
</dbReference>
<evidence type="ECO:0000256" key="3">
    <source>
        <dbReference type="ARBA" id="ARBA00022741"/>
    </source>
</evidence>
<dbReference type="Proteomes" id="UP000188879">
    <property type="component" value="Unassembled WGS sequence"/>
</dbReference>
<feature type="transmembrane region" description="Helical" evidence="7">
    <location>
        <begin position="405"/>
        <end position="429"/>
    </location>
</feature>
<dbReference type="Gene3D" id="1.20.1560.10">
    <property type="entry name" value="ABC transporter type 1, transmembrane domain"/>
    <property type="match status" value="1"/>
</dbReference>
<dbReference type="OrthoDB" id="5288404at2"/>
<dbReference type="SUPFAM" id="SSF90123">
    <property type="entry name" value="ABC transporter transmembrane region"/>
    <property type="match status" value="1"/>
</dbReference>
<dbReference type="GO" id="GO:0016887">
    <property type="term" value="F:ATP hydrolysis activity"/>
    <property type="evidence" value="ECO:0007669"/>
    <property type="project" value="InterPro"/>
</dbReference>
<sequence length="699" mass="74505">MTTLAYFIPGAPIAASLEAQSEAVPIGLAGLLQASGWRGLPVEVAEALGREPLTFDRACSVARLLGLGARIRRMRVEAALRSGFPCMIEASNDKLLVILPQGEELVCVEAMSGAEATVPALRRRVRCVTFALPEGMQPRWSVVLRGLTGRGLALVIAMAAVINLLGLALPLFTLAVYDQALGADDLNLLVLLGVGLSIALLGDLGLRVLRAVMLGHLAGRVDLAAVSDLVGKMLRLPPELADRLTPMMARGRLREWDAIRSFFFGPLSLACIEVPFIGGYLLALIFLAGWLTLAPVLVLSIGLCLSLWLLRRARRGAMEAMAAVAAFQALQNEMIDMLRPIKEKGAEPLWLARYRQASANYARAGLVEARVSATAQVAAQSITTFCAVATLAIGATMALSGHLSVGGLIAAMALIWRMLSPLGLVLTALARIRTVRGAVGSLDALMASQEEFSAQTKGAADNIRRGTGGRIGFAGTLFSYPGGAGPVLQQISFEIKPGEVVAITGPNGAGKSTILKLVLGLYRPQFGAVLLDQTDLRQITPRALRRSLAYAPQEMPDLPITVAEFLRLGSPAATDIALEEACERAGIRAEIEDLPQGFATPLARLAGSEHLRSGLRLARAWLLEAKLVLLDEPDVSRPECRRALLAELERIRGKQTVLLVTHDSQLASACDRVIALRQGSIIFDGTPRDLAARLESAAR</sequence>
<evidence type="ECO:0000256" key="1">
    <source>
        <dbReference type="ARBA" id="ARBA00004651"/>
    </source>
</evidence>
<comment type="subcellular location">
    <subcellularLocation>
        <location evidence="1">Cell membrane</location>
        <topology evidence="1">Multi-pass membrane protein</topology>
    </subcellularLocation>
</comment>
<feature type="domain" description="ABC transmembrane type-1" evidence="9">
    <location>
        <begin position="153"/>
        <end position="434"/>
    </location>
</feature>
<accession>A0A1V2H246</accession>
<feature type="transmembrane region" description="Helical" evidence="7">
    <location>
        <begin position="283"/>
        <end position="310"/>
    </location>
</feature>
<dbReference type="SUPFAM" id="SSF52540">
    <property type="entry name" value="P-loop containing nucleoside triphosphate hydrolases"/>
    <property type="match status" value="1"/>
</dbReference>
<dbReference type="InterPro" id="IPR003439">
    <property type="entry name" value="ABC_transporter-like_ATP-bd"/>
</dbReference>
<dbReference type="Gene3D" id="3.40.50.300">
    <property type="entry name" value="P-loop containing nucleotide triphosphate hydrolases"/>
    <property type="match status" value="1"/>
</dbReference>
<name>A0A1V2H246_9PROT</name>
<dbReference type="EMBL" id="MLCO01000110">
    <property type="protein sequence ID" value="ONG53188.1"/>
    <property type="molecule type" value="Genomic_DNA"/>
</dbReference>
<evidence type="ECO:0000256" key="4">
    <source>
        <dbReference type="ARBA" id="ARBA00022840"/>
    </source>
</evidence>
<dbReference type="GO" id="GO:0005524">
    <property type="term" value="F:ATP binding"/>
    <property type="evidence" value="ECO:0007669"/>
    <property type="project" value="UniProtKB-KW"/>
</dbReference>
<feature type="transmembrane region" description="Helical" evidence="7">
    <location>
        <begin position="152"/>
        <end position="176"/>
    </location>
</feature>
<keyword evidence="5 7" id="KW-1133">Transmembrane helix</keyword>
<feature type="transmembrane region" description="Helical" evidence="7">
    <location>
        <begin position="377"/>
        <end position="399"/>
    </location>
</feature>
<dbReference type="GO" id="GO:0034040">
    <property type="term" value="F:ATPase-coupled lipid transmembrane transporter activity"/>
    <property type="evidence" value="ECO:0007669"/>
    <property type="project" value="TreeGrafter"/>
</dbReference>
<keyword evidence="2 7" id="KW-0812">Transmembrane</keyword>
<dbReference type="AlphaFoldDB" id="A0A1V2H246"/>
<evidence type="ECO:0000256" key="5">
    <source>
        <dbReference type="ARBA" id="ARBA00022989"/>
    </source>
</evidence>
<feature type="transmembrane region" description="Helical" evidence="7">
    <location>
        <begin position="258"/>
        <end position="277"/>
    </location>
</feature>
<proteinExistence type="predicted"/>
<evidence type="ECO:0000256" key="2">
    <source>
        <dbReference type="ARBA" id="ARBA00022692"/>
    </source>
</evidence>
<dbReference type="PANTHER" id="PTHR24221:SF248">
    <property type="entry name" value="ABC TRANSPORTER TRANSMEMBRANE REGION"/>
    <property type="match status" value="1"/>
</dbReference>
<comment type="caution">
    <text evidence="10">The sequence shown here is derived from an EMBL/GenBank/DDBJ whole genome shotgun (WGS) entry which is preliminary data.</text>
</comment>
<evidence type="ECO:0000259" key="8">
    <source>
        <dbReference type="PROSITE" id="PS50893"/>
    </source>
</evidence>
<evidence type="ECO:0000313" key="10">
    <source>
        <dbReference type="EMBL" id="ONG53188.1"/>
    </source>
</evidence>
<keyword evidence="4" id="KW-0067">ATP-binding</keyword>
<keyword evidence="6 7" id="KW-0472">Membrane</keyword>
<dbReference type="InterPro" id="IPR036640">
    <property type="entry name" value="ABC1_TM_sf"/>
</dbReference>
<dbReference type="GO" id="GO:0005886">
    <property type="term" value="C:plasma membrane"/>
    <property type="evidence" value="ECO:0007669"/>
    <property type="project" value="UniProtKB-SubCell"/>
</dbReference>
<dbReference type="InterPro" id="IPR027417">
    <property type="entry name" value="P-loop_NTPase"/>
</dbReference>
<protein>
    <recommendedName>
        <fullName evidence="12">ABC transporter</fullName>
    </recommendedName>
</protein>
<dbReference type="InterPro" id="IPR039421">
    <property type="entry name" value="Type_1_exporter"/>
</dbReference>
<feature type="domain" description="ABC transporter" evidence="8">
    <location>
        <begin position="471"/>
        <end position="698"/>
    </location>
</feature>
<organism evidence="10 11">
    <name type="scientific">Teichococcus deserti</name>
    <dbReference type="NCBI Taxonomy" id="1817963"/>
    <lineage>
        <taxon>Bacteria</taxon>
        <taxon>Pseudomonadati</taxon>
        <taxon>Pseudomonadota</taxon>
        <taxon>Alphaproteobacteria</taxon>
        <taxon>Acetobacterales</taxon>
        <taxon>Roseomonadaceae</taxon>
        <taxon>Roseomonas</taxon>
    </lineage>
</organism>
<evidence type="ECO:0000256" key="6">
    <source>
        <dbReference type="ARBA" id="ARBA00023136"/>
    </source>
</evidence>
<feature type="transmembrane region" description="Helical" evidence="7">
    <location>
        <begin position="188"/>
        <end position="206"/>
    </location>
</feature>